<gene>
    <name evidence="5" type="ORF">AVDCRST_MAG11-1416</name>
</gene>
<dbReference type="AlphaFoldDB" id="A0A6J4KMT4"/>
<dbReference type="EC" id="2.8.1.7" evidence="5"/>
<reference evidence="5" key="1">
    <citation type="submission" date="2020-02" db="EMBL/GenBank/DDBJ databases">
        <authorList>
            <person name="Meier V. D."/>
        </authorList>
    </citation>
    <scope>NUCLEOTIDE SEQUENCE</scope>
    <source>
        <strain evidence="5">AVDCRST_MAG11</strain>
    </source>
</reference>
<dbReference type="GO" id="GO:0019441">
    <property type="term" value="P:L-tryptophan catabolic process to kynurenine"/>
    <property type="evidence" value="ECO:0007669"/>
    <property type="project" value="TreeGrafter"/>
</dbReference>
<dbReference type="SUPFAM" id="SSF53383">
    <property type="entry name" value="PLP-dependent transferases"/>
    <property type="match status" value="1"/>
</dbReference>
<proteinExistence type="predicted"/>
<dbReference type="InterPro" id="IPR000192">
    <property type="entry name" value="Aminotrans_V_dom"/>
</dbReference>
<feature type="domain" description="Aminotransferase class V" evidence="4">
    <location>
        <begin position="22"/>
        <end position="351"/>
    </location>
</feature>
<dbReference type="GO" id="GO:0043420">
    <property type="term" value="P:anthranilate metabolic process"/>
    <property type="evidence" value="ECO:0007669"/>
    <property type="project" value="TreeGrafter"/>
</dbReference>
<evidence type="ECO:0000256" key="2">
    <source>
        <dbReference type="ARBA" id="ARBA00022801"/>
    </source>
</evidence>
<dbReference type="Gene3D" id="3.40.640.10">
    <property type="entry name" value="Type I PLP-dependent aspartate aminotransferase-like (Major domain)"/>
    <property type="match status" value="1"/>
</dbReference>
<dbReference type="GO" id="GO:0030429">
    <property type="term" value="F:kynureninase activity"/>
    <property type="evidence" value="ECO:0007669"/>
    <property type="project" value="InterPro"/>
</dbReference>
<keyword evidence="1" id="KW-0662">Pyridine nucleotide biosynthesis</keyword>
<accession>A0A6J4KMT4</accession>
<dbReference type="InterPro" id="IPR015424">
    <property type="entry name" value="PyrdxlP-dep_Trfase"/>
</dbReference>
<sequence>MTTADPLLRFRAEFPILERSTYLVSNSLGAMPRAVPARLAEYAEAWAGQGVRAWAQGWWQMPLAVGDEVAPLIGAGPGEVAMVANVSVAQGAVLSALDYAPPRDTIVMSALDFPSVRYVFEGLARRLGARIVVVPADDTGYGVDLDALLAAIDERTRLVAVSHVLFRSAYVLDAAAICRRAREVGALVCLDAYHSVGVLPVDVHALGVDFLTGGVLKWLCGGPGGCFLYASPAASERHAPALTGWQAHARPFAFDDAMDYAPGAARWLSGTPAIPALYAATEGPRILRAAGIDAVRAKSTRQTARLIALADERGYRVHAPRDPDRRGGTVAFDVPHGREVAQALLARDIVIDYRPGAGIRVAPHFYTSDDELDAAVAAIDEVLATGAWRAHADRQTVVT</sequence>
<evidence type="ECO:0000313" key="5">
    <source>
        <dbReference type="EMBL" id="CAA9309894.1"/>
    </source>
</evidence>
<dbReference type="InterPro" id="IPR010111">
    <property type="entry name" value="Kynureninase"/>
</dbReference>
<dbReference type="GO" id="GO:0030170">
    <property type="term" value="F:pyridoxal phosphate binding"/>
    <property type="evidence" value="ECO:0007669"/>
    <property type="project" value="InterPro"/>
</dbReference>
<evidence type="ECO:0000256" key="3">
    <source>
        <dbReference type="ARBA" id="ARBA00022898"/>
    </source>
</evidence>
<dbReference type="GO" id="GO:0005737">
    <property type="term" value="C:cytoplasm"/>
    <property type="evidence" value="ECO:0007669"/>
    <property type="project" value="InterPro"/>
</dbReference>
<name>A0A6J4KMT4_9BACT</name>
<dbReference type="GO" id="GO:0009435">
    <property type="term" value="P:NAD+ biosynthetic process"/>
    <property type="evidence" value="ECO:0007669"/>
    <property type="project" value="InterPro"/>
</dbReference>
<organism evidence="5">
    <name type="scientific">uncultured Gemmatimonadaceae bacterium</name>
    <dbReference type="NCBI Taxonomy" id="246130"/>
    <lineage>
        <taxon>Bacteria</taxon>
        <taxon>Pseudomonadati</taxon>
        <taxon>Gemmatimonadota</taxon>
        <taxon>Gemmatimonadia</taxon>
        <taxon>Gemmatimonadales</taxon>
        <taxon>Gemmatimonadaceae</taxon>
        <taxon>environmental samples</taxon>
    </lineage>
</organism>
<keyword evidence="2" id="KW-0378">Hydrolase</keyword>
<evidence type="ECO:0000259" key="4">
    <source>
        <dbReference type="Pfam" id="PF00266"/>
    </source>
</evidence>
<dbReference type="GO" id="GO:0031071">
    <property type="term" value="F:cysteine desulfurase activity"/>
    <property type="evidence" value="ECO:0007669"/>
    <property type="project" value="UniProtKB-EC"/>
</dbReference>
<dbReference type="Gene3D" id="3.90.1150.10">
    <property type="entry name" value="Aspartate Aminotransferase, domain 1"/>
    <property type="match status" value="1"/>
</dbReference>
<evidence type="ECO:0000256" key="1">
    <source>
        <dbReference type="ARBA" id="ARBA00022642"/>
    </source>
</evidence>
<keyword evidence="5" id="KW-0808">Transferase</keyword>
<protein>
    <submittedName>
        <fullName evidence="5">Cysteine desulfurase</fullName>
        <ecNumber evidence="5">2.8.1.7</ecNumber>
    </submittedName>
</protein>
<dbReference type="PANTHER" id="PTHR14084:SF0">
    <property type="entry name" value="KYNURENINASE"/>
    <property type="match status" value="1"/>
</dbReference>
<keyword evidence="3" id="KW-0663">Pyridoxal phosphate</keyword>
<dbReference type="InterPro" id="IPR015421">
    <property type="entry name" value="PyrdxlP-dep_Trfase_major"/>
</dbReference>
<dbReference type="InterPro" id="IPR015422">
    <property type="entry name" value="PyrdxlP-dep_Trfase_small"/>
</dbReference>
<dbReference type="EMBL" id="CADCTU010000323">
    <property type="protein sequence ID" value="CAA9309894.1"/>
    <property type="molecule type" value="Genomic_DNA"/>
</dbReference>
<dbReference type="Pfam" id="PF00266">
    <property type="entry name" value="Aminotran_5"/>
    <property type="match status" value="1"/>
</dbReference>
<dbReference type="PANTHER" id="PTHR14084">
    <property type="entry name" value="KYNURENINASE"/>
    <property type="match status" value="1"/>
</dbReference>